<dbReference type="HOGENOM" id="CLU_066193_1_0_6"/>
<dbReference type="RefSeq" id="WP_020912651.1">
    <property type="nucleotide sequence ID" value="NC_011566.1"/>
</dbReference>
<dbReference type="SMART" id="SM00342">
    <property type="entry name" value="HTH_ARAC"/>
    <property type="match status" value="1"/>
</dbReference>
<reference evidence="5 6" key="1">
    <citation type="journal article" date="2008" name="PLoS ONE">
        <title>Environmental adaptation: genomic analysis of the piezotolerant and psychrotolerant deep-sea iron reducing bacterium Shewanella piezotolerans WP3.</title>
        <authorList>
            <person name="Wang F."/>
            <person name="Wang J."/>
            <person name="Jian H."/>
            <person name="Zhang B."/>
            <person name="Li S."/>
            <person name="Wang F."/>
            <person name="Zeng X."/>
            <person name="Gao L."/>
            <person name="Bartlett D.H."/>
            <person name="Yu J."/>
            <person name="Hu S."/>
            <person name="Xiao X."/>
        </authorList>
    </citation>
    <scope>NUCLEOTIDE SEQUENCE [LARGE SCALE GENOMIC DNA]</scope>
    <source>
        <strain evidence="6">WP3 / JCM 13877</strain>
    </source>
</reference>
<evidence type="ECO:0000256" key="2">
    <source>
        <dbReference type="ARBA" id="ARBA00023125"/>
    </source>
</evidence>
<dbReference type="GO" id="GO:0003700">
    <property type="term" value="F:DNA-binding transcription factor activity"/>
    <property type="evidence" value="ECO:0007669"/>
    <property type="project" value="InterPro"/>
</dbReference>
<dbReference type="PANTHER" id="PTHR46796">
    <property type="entry name" value="HTH-TYPE TRANSCRIPTIONAL ACTIVATOR RHAS-RELATED"/>
    <property type="match status" value="1"/>
</dbReference>
<dbReference type="Pfam" id="PF12833">
    <property type="entry name" value="HTH_18"/>
    <property type="match status" value="1"/>
</dbReference>
<keyword evidence="6" id="KW-1185">Reference proteome</keyword>
<dbReference type="InterPro" id="IPR018060">
    <property type="entry name" value="HTH_AraC"/>
</dbReference>
<name>B8CP51_SHEPW</name>
<dbReference type="Proteomes" id="UP000000753">
    <property type="component" value="Chromosome"/>
</dbReference>
<evidence type="ECO:0000256" key="3">
    <source>
        <dbReference type="ARBA" id="ARBA00023163"/>
    </source>
</evidence>
<dbReference type="SUPFAM" id="SSF46689">
    <property type="entry name" value="Homeodomain-like"/>
    <property type="match status" value="1"/>
</dbReference>
<organism evidence="5 6">
    <name type="scientific">Shewanella piezotolerans (strain WP3 / JCM 13877)</name>
    <dbReference type="NCBI Taxonomy" id="225849"/>
    <lineage>
        <taxon>Bacteria</taxon>
        <taxon>Pseudomonadati</taxon>
        <taxon>Pseudomonadota</taxon>
        <taxon>Gammaproteobacteria</taxon>
        <taxon>Alteromonadales</taxon>
        <taxon>Shewanellaceae</taxon>
        <taxon>Shewanella</taxon>
    </lineage>
</organism>
<dbReference type="InterPro" id="IPR009057">
    <property type="entry name" value="Homeodomain-like_sf"/>
</dbReference>
<keyword evidence="3" id="KW-0804">Transcription</keyword>
<dbReference type="AlphaFoldDB" id="B8CP51"/>
<dbReference type="PROSITE" id="PS01124">
    <property type="entry name" value="HTH_ARAC_FAMILY_2"/>
    <property type="match status" value="1"/>
</dbReference>
<dbReference type="PANTHER" id="PTHR46796:SF13">
    <property type="entry name" value="HTH-TYPE TRANSCRIPTIONAL ACTIVATOR RHAS"/>
    <property type="match status" value="1"/>
</dbReference>
<dbReference type="EMBL" id="CP000472">
    <property type="protein sequence ID" value="ACJ29295.1"/>
    <property type="molecule type" value="Genomic_DNA"/>
</dbReference>
<evidence type="ECO:0000259" key="4">
    <source>
        <dbReference type="PROSITE" id="PS01124"/>
    </source>
</evidence>
<evidence type="ECO:0000313" key="6">
    <source>
        <dbReference type="Proteomes" id="UP000000753"/>
    </source>
</evidence>
<dbReference type="STRING" id="225849.swp_2556"/>
<dbReference type="Gene3D" id="1.10.10.60">
    <property type="entry name" value="Homeodomain-like"/>
    <property type="match status" value="1"/>
</dbReference>
<keyword evidence="1" id="KW-0805">Transcription regulation</keyword>
<keyword evidence="2" id="KW-0238">DNA-binding</keyword>
<evidence type="ECO:0000256" key="1">
    <source>
        <dbReference type="ARBA" id="ARBA00023015"/>
    </source>
</evidence>
<gene>
    <name evidence="5" type="ordered locus">swp_2556</name>
</gene>
<dbReference type="GO" id="GO:0043565">
    <property type="term" value="F:sequence-specific DNA binding"/>
    <property type="evidence" value="ECO:0007669"/>
    <property type="project" value="InterPro"/>
</dbReference>
<accession>B8CP51</accession>
<protein>
    <submittedName>
        <fullName evidence="5">Transcriptional regulator, AraC family</fullName>
    </submittedName>
</protein>
<dbReference type="OrthoDB" id="6592899at2"/>
<dbReference type="eggNOG" id="COG2207">
    <property type="taxonomic scope" value="Bacteria"/>
</dbReference>
<feature type="domain" description="HTH araC/xylS-type" evidence="4">
    <location>
        <begin position="180"/>
        <end position="265"/>
    </location>
</feature>
<evidence type="ECO:0000313" key="5">
    <source>
        <dbReference type="EMBL" id="ACJ29295.1"/>
    </source>
</evidence>
<dbReference type="KEGG" id="swp:swp_2556"/>
<proteinExistence type="predicted"/>
<sequence>MQSWVTAPKDQRIAKYVEFYWLIEKSSTQDINNYPKLNPDPAAHFILCPKEQCFHYQTSPTKSVGKGSHWLYPQQQTLQLDHSKCFIYLGIKFRVGALYSLNIPGYKHPTLNKAVEMEFKELLGVSSFAMDDILHIGRTDSDRCIDMLDVLLSPLFNSTTEDQHSALTRKVLPLLENSLISELGDKLHCSQRTLERSFYRVTGLTMKQCKSMNKLEAMLEYLYQREAVDIDWAEVAFKFGFSDQPHLIRQLKKQIGLTPKNYAEQRGLTIDIYGGVESR</sequence>
<dbReference type="InterPro" id="IPR050204">
    <property type="entry name" value="AraC_XylS_family_regulators"/>
</dbReference>